<dbReference type="OrthoDB" id="9777124at2"/>
<keyword evidence="6 10" id="KW-0443">Lipid metabolism</keyword>
<comment type="catalytic activity">
    <reaction evidence="10">
        <text>an acyl phosphate + sn-glycerol 3-phosphate = a 1-acyl-sn-glycero-3-phosphate + phosphate</text>
        <dbReference type="Rhea" id="RHEA:34075"/>
        <dbReference type="ChEBI" id="CHEBI:43474"/>
        <dbReference type="ChEBI" id="CHEBI:57597"/>
        <dbReference type="ChEBI" id="CHEBI:57970"/>
        <dbReference type="ChEBI" id="CHEBI:59918"/>
        <dbReference type="EC" id="2.3.1.275"/>
    </reaction>
</comment>
<comment type="pathway">
    <text evidence="10">Lipid metabolism; phospholipid metabolism.</text>
</comment>
<dbReference type="EMBL" id="FUYN01000001">
    <property type="protein sequence ID" value="SKB28894.1"/>
    <property type="molecule type" value="Genomic_DNA"/>
</dbReference>
<feature type="transmembrane region" description="Helical" evidence="10">
    <location>
        <begin position="109"/>
        <end position="129"/>
    </location>
</feature>
<dbReference type="PANTHER" id="PTHR30309">
    <property type="entry name" value="INNER MEMBRANE PROTEIN YGIH"/>
    <property type="match status" value="1"/>
</dbReference>
<dbReference type="RefSeq" id="WP_079588617.1">
    <property type="nucleotide sequence ID" value="NZ_FUYN01000001.1"/>
</dbReference>
<keyword evidence="8 10" id="KW-0594">Phospholipid biosynthesis</keyword>
<dbReference type="InterPro" id="IPR003811">
    <property type="entry name" value="G3P_acylTferase_PlsY"/>
</dbReference>
<dbReference type="GO" id="GO:0008654">
    <property type="term" value="P:phospholipid biosynthetic process"/>
    <property type="evidence" value="ECO:0007669"/>
    <property type="project" value="UniProtKB-UniRule"/>
</dbReference>
<keyword evidence="2 10" id="KW-0444">Lipid biosynthesis</keyword>
<gene>
    <name evidence="10" type="primary">plsY</name>
    <name evidence="11" type="ORF">SAMN02745120_0664</name>
</gene>
<dbReference type="EC" id="2.3.1.275" evidence="10"/>
<accession>A0A1T5A1I6</accession>
<dbReference type="GO" id="GO:0005886">
    <property type="term" value="C:plasma membrane"/>
    <property type="evidence" value="ECO:0007669"/>
    <property type="project" value="UniProtKB-SubCell"/>
</dbReference>
<proteinExistence type="inferred from homology"/>
<dbReference type="NCBIfam" id="TIGR00023">
    <property type="entry name" value="glycerol-3-phosphate 1-O-acyltransferase PlsY"/>
    <property type="match status" value="1"/>
</dbReference>
<keyword evidence="11" id="KW-0012">Acyltransferase</keyword>
<dbReference type="SMART" id="SM01207">
    <property type="entry name" value="G3P_acyltransf"/>
    <property type="match status" value="1"/>
</dbReference>
<feature type="transmembrane region" description="Helical" evidence="10">
    <location>
        <begin position="77"/>
        <end position="97"/>
    </location>
</feature>
<comment type="function">
    <text evidence="10">Catalyzes the transfer of an acyl group from acyl-phosphate (acyl-PO(4)) to glycerol-3-phosphate (G3P) to form lysophosphatidic acid (LPA). This enzyme utilizes acyl-phosphate as fatty acyl donor, but not acyl-CoA or acyl-ACP.</text>
</comment>
<reference evidence="12" key="1">
    <citation type="submission" date="2017-02" db="EMBL/GenBank/DDBJ databases">
        <authorList>
            <person name="Varghese N."/>
            <person name="Submissions S."/>
        </authorList>
    </citation>
    <scope>NUCLEOTIDE SEQUENCE [LARGE SCALE GENOMIC DNA]</scope>
    <source>
        <strain evidence="12">ATCC 35199</strain>
    </source>
</reference>
<evidence type="ECO:0000256" key="5">
    <source>
        <dbReference type="ARBA" id="ARBA00022989"/>
    </source>
</evidence>
<keyword evidence="3 10" id="KW-0808">Transferase</keyword>
<evidence type="ECO:0000256" key="4">
    <source>
        <dbReference type="ARBA" id="ARBA00022692"/>
    </source>
</evidence>
<keyword evidence="7 10" id="KW-0472">Membrane</keyword>
<dbReference type="HAMAP" id="MF_01043">
    <property type="entry name" value="PlsY"/>
    <property type="match status" value="1"/>
</dbReference>
<evidence type="ECO:0000313" key="12">
    <source>
        <dbReference type="Proteomes" id="UP000243406"/>
    </source>
</evidence>
<protein>
    <recommendedName>
        <fullName evidence="10">Glycerol-3-phosphate acyltransferase</fullName>
    </recommendedName>
    <alternativeName>
        <fullName evidence="10">Acyl-PO4 G3P acyltransferase</fullName>
    </alternativeName>
    <alternativeName>
        <fullName evidence="10">Acyl-phosphate--glycerol-3-phosphate acyltransferase</fullName>
    </alternativeName>
    <alternativeName>
        <fullName evidence="10">G3P acyltransferase</fullName>
        <shortName evidence="10">GPAT</shortName>
        <ecNumber evidence="10">2.3.1.275</ecNumber>
    </alternativeName>
    <alternativeName>
        <fullName evidence="10">Lysophosphatidic acid synthase</fullName>
        <shortName evidence="10">LPA synthase</shortName>
    </alternativeName>
</protein>
<evidence type="ECO:0000256" key="1">
    <source>
        <dbReference type="ARBA" id="ARBA00022475"/>
    </source>
</evidence>
<comment type="subcellular location">
    <subcellularLocation>
        <location evidence="10">Cell membrane</location>
        <topology evidence="10">Multi-pass membrane protein</topology>
    </subcellularLocation>
</comment>
<dbReference type="AlphaFoldDB" id="A0A1T5A1I6"/>
<evidence type="ECO:0000256" key="2">
    <source>
        <dbReference type="ARBA" id="ARBA00022516"/>
    </source>
</evidence>
<dbReference type="PANTHER" id="PTHR30309:SF0">
    <property type="entry name" value="GLYCEROL-3-PHOSPHATE ACYLTRANSFERASE-RELATED"/>
    <property type="match status" value="1"/>
</dbReference>
<feature type="transmembrane region" description="Helical" evidence="10">
    <location>
        <begin position="136"/>
        <end position="155"/>
    </location>
</feature>
<evidence type="ECO:0000256" key="6">
    <source>
        <dbReference type="ARBA" id="ARBA00023098"/>
    </source>
</evidence>
<keyword evidence="9 10" id="KW-1208">Phospholipid metabolism</keyword>
<comment type="similarity">
    <text evidence="10">Belongs to the PlsY family.</text>
</comment>
<keyword evidence="4 10" id="KW-0812">Transmembrane</keyword>
<sequence length="196" mass="21246">MSWISIVLISYLLGNISPSYFIGKKFKNLDIREHGSGNAGTTNTLRVLGAKYALIVFVIDFLKGLIATQIGYKAGGLEFALVAAVAVVFGHVFPVLLKFKGGKGVATSVGALLGLFPIYGLIALLLAIALIMKTRYVSLGSIVGMSTLPFILYSARQPRESIITSIVLAGFIIFTHRENIKRLINKTERKLGEKTK</sequence>
<feature type="transmembrane region" description="Helical" evidence="10">
    <location>
        <begin position="45"/>
        <end position="65"/>
    </location>
</feature>
<evidence type="ECO:0000256" key="9">
    <source>
        <dbReference type="ARBA" id="ARBA00023264"/>
    </source>
</evidence>
<keyword evidence="1 10" id="KW-1003">Cell membrane</keyword>
<dbReference type="GO" id="GO:0043772">
    <property type="term" value="F:acyl-phosphate glycerol-3-phosphate acyltransferase activity"/>
    <property type="evidence" value="ECO:0007669"/>
    <property type="project" value="UniProtKB-UniRule"/>
</dbReference>
<organism evidence="11 12">
    <name type="scientific">Acetoanaerobium noterae</name>
    <dbReference type="NCBI Taxonomy" id="745369"/>
    <lineage>
        <taxon>Bacteria</taxon>
        <taxon>Bacillati</taxon>
        <taxon>Bacillota</taxon>
        <taxon>Clostridia</taxon>
        <taxon>Peptostreptococcales</taxon>
        <taxon>Filifactoraceae</taxon>
        <taxon>Acetoanaerobium</taxon>
    </lineage>
</organism>
<keyword evidence="12" id="KW-1185">Reference proteome</keyword>
<name>A0A1T5A1I6_9FIRM</name>
<evidence type="ECO:0000256" key="3">
    <source>
        <dbReference type="ARBA" id="ARBA00022679"/>
    </source>
</evidence>
<dbReference type="UniPathway" id="UPA00085"/>
<evidence type="ECO:0000313" key="11">
    <source>
        <dbReference type="EMBL" id="SKB28894.1"/>
    </source>
</evidence>
<dbReference type="Pfam" id="PF02660">
    <property type="entry name" value="G3P_acyltransf"/>
    <property type="match status" value="1"/>
</dbReference>
<evidence type="ECO:0000256" key="7">
    <source>
        <dbReference type="ARBA" id="ARBA00023136"/>
    </source>
</evidence>
<evidence type="ECO:0000256" key="10">
    <source>
        <dbReference type="HAMAP-Rule" id="MF_01043"/>
    </source>
</evidence>
<keyword evidence="5 10" id="KW-1133">Transmembrane helix</keyword>
<evidence type="ECO:0000256" key="8">
    <source>
        <dbReference type="ARBA" id="ARBA00023209"/>
    </source>
</evidence>
<dbReference type="Proteomes" id="UP000243406">
    <property type="component" value="Unassembled WGS sequence"/>
</dbReference>
<comment type="subunit">
    <text evidence="10">Probably interacts with PlsX.</text>
</comment>